<dbReference type="EMBL" id="BMVU01000005">
    <property type="protein sequence ID" value="GGX64742.1"/>
    <property type="molecule type" value="Genomic_DNA"/>
</dbReference>
<sequence length="50" mass="5730">MTDRHVRVPSPRREVHRTAELLDDRAPITCEALWNALPLGGDVHHTQYAQ</sequence>
<reference evidence="1" key="1">
    <citation type="journal article" date="2014" name="Int. J. Syst. Evol. Microbiol.">
        <title>Complete genome sequence of Corynebacterium casei LMG S-19264T (=DSM 44701T), isolated from a smear-ripened cheese.</title>
        <authorList>
            <consortium name="US DOE Joint Genome Institute (JGI-PGF)"/>
            <person name="Walter F."/>
            <person name="Albersmeier A."/>
            <person name="Kalinowski J."/>
            <person name="Ruckert C."/>
        </authorList>
    </citation>
    <scope>NUCLEOTIDE SEQUENCE</scope>
    <source>
        <strain evidence="1">JCM 4790</strain>
    </source>
</reference>
<name>A0A918NEM8_9ACTN</name>
<dbReference type="Pfam" id="PF12903">
    <property type="entry name" value="DUF3830"/>
    <property type="match status" value="1"/>
</dbReference>
<dbReference type="AlphaFoldDB" id="A0A918NEM8"/>
<dbReference type="Proteomes" id="UP000619244">
    <property type="component" value="Unassembled WGS sequence"/>
</dbReference>
<proteinExistence type="predicted"/>
<accession>A0A918NEM8</accession>
<evidence type="ECO:0000313" key="2">
    <source>
        <dbReference type="Proteomes" id="UP000619244"/>
    </source>
</evidence>
<reference evidence="1" key="2">
    <citation type="submission" date="2020-09" db="EMBL/GenBank/DDBJ databases">
        <authorList>
            <person name="Sun Q."/>
            <person name="Ohkuma M."/>
        </authorList>
    </citation>
    <scope>NUCLEOTIDE SEQUENCE</scope>
    <source>
        <strain evidence="1">JCM 4790</strain>
    </source>
</reference>
<gene>
    <name evidence="1" type="ORF">GCM10010358_18860</name>
</gene>
<protein>
    <submittedName>
        <fullName evidence="1">Uncharacterized protein</fullName>
    </submittedName>
</protein>
<dbReference type="InterPro" id="IPR024532">
    <property type="entry name" value="DUF3830"/>
</dbReference>
<organism evidence="1 2">
    <name type="scientific">Streptomyces minutiscleroticus</name>
    <dbReference type="NCBI Taxonomy" id="68238"/>
    <lineage>
        <taxon>Bacteria</taxon>
        <taxon>Bacillati</taxon>
        <taxon>Actinomycetota</taxon>
        <taxon>Actinomycetes</taxon>
        <taxon>Kitasatosporales</taxon>
        <taxon>Streptomycetaceae</taxon>
        <taxon>Streptomyces</taxon>
    </lineage>
</organism>
<dbReference type="Gene3D" id="2.40.100.20">
    <property type="match status" value="1"/>
</dbReference>
<comment type="caution">
    <text evidence="1">The sequence shown here is derived from an EMBL/GenBank/DDBJ whole genome shotgun (WGS) entry which is preliminary data.</text>
</comment>
<evidence type="ECO:0000313" key="1">
    <source>
        <dbReference type="EMBL" id="GGX64742.1"/>
    </source>
</evidence>
<keyword evidence="2" id="KW-1185">Reference proteome</keyword>